<gene>
    <name evidence="1" type="ORF">vBSmQDWS359_12</name>
</gene>
<dbReference type="EMBL" id="ON331942">
    <property type="protein sequence ID" value="UQM93929.1"/>
    <property type="molecule type" value="Genomic_DNA"/>
</dbReference>
<organism evidence="1 2">
    <name type="scientific">Stenotrophomonas phage vB_Sm_QDWS359</name>
    <dbReference type="NCBI Taxonomy" id="2943841"/>
    <lineage>
        <taxon>Viruses</taxon>
        <taxon>Duplodnaviria</taxon>
        <taxon>Heunggongvirae</taxon>
        <taxon>Uroviricota</taxon>
        <taxon>Caudoviricetes</taxon>
        <taxon>Mesyanzhinovviridae</taxon>
        <taxon>Bradleyvirinae</taxon>
        <taxon>Xooduovirus</taxon>
        <taxon>Xooduovirus QDWS359</taxon>
    </lineage>
</organism>
<name>A0A9E7DL27_9CAUD</name>
<reference evidence="1" key="1">
    <citation type="submission" date="2022-04" db="EMBL/GenBank/DDBJ databases">
        <authorList>
            <person name="Wang L."/>
            <person name="Zhang J."/>
            <person name="Wang J."/>
        </authorList>
    </citation>
    <scope>NUCLEOTIDE SEQUENCE</scope>
</reference>
<sequence length="333" mass="35409">MAYETGTATSVVDLLDKFRLFAEGQGWTTNRNVAAGTGREVCIQKGSAYFNFRAWNNETMLVNGTNTGSKYGITVNGSDGYSAGAGVHVQPGYPVRGSTSGGDQYVCLFPLVTTTGPFPAYHFFAPDAKTLYAEVEITTGAFMRFGCGSLDLFNPAAPGGGRFCYAVTGQHVTNSTATSNWLGADMDSSSYGLEFVPFRGADYSTNNSGYSCASMVRAAFGSFNNWAGSGRTVTTAGLNMACQGGGCHDKVLRDYSPNPMNGVGVLLPNIVSLNVGDEYLSPIGVIPGQRLMDMTNYAPGEEFTLGSDTWKVFPWYQKGGIGLNRGIAYKKVA</sequence>
<accession>A0A9E7DL27</accession>
<proteinExistence type="predicted"/>
<keyword evidence="2" id="KW-1185">Reference proteome</keyword>
<dbReference type="Proteomes" id="UP001056973">
    <property type="component" value="Segment"/>
</dbReference>
<evidence type="ECO:0000313" key="1">
    <source>
        <dbReference type="EMBL" id="UQM93929.1"/>
    </source>
</evidence>
<evidence type="ECO:0000313" key="2">
    <source>
        <dbReference type="Proteomes" id="UP001056973"/>
    </source>
</evidence>
<protein>
    <submittedName>
        <fullName evidence="1">Virion structural protein</fullName>
    </submittedName>
</protein>